<feature type="binding site" evidence="7">
    <location>
        <begin position="182"/>
        <end position="185"/>
    </location>
    <ligand>
        <name>substrate</name>
    </ligand>
</feature>
<comment type="pathway">
    <text evidence="7">tRNA modification; N(7)-methylguanine-tRNA biosynthesis.</text>
</comment>
<evidence type="ECO:0000256" key="2">
    <source>
        <dbReference type="ARBA" id="ARBA00003015"/>
    </source>
</evidence>
<dbReference type="GO" id="GO:0043527">
    <property type="term" value="C:tRNA methyltransferase complex"/>
    <property type="evidence" value="ECO:0007669"/>
    <property type="project" value="TreeGrafter"/>
</dbReference>
<dbReference type="NCBIfam" id="TIGR00091">
    <property type="entry name" value="tRNA (guanosine(46)-N7)-methyltransferase TrmB"/>
    <property type="match status" value="1"/>
</dbReference>
<keyword evidence="6 7" id="KW-0819">tRNA processing</keyword>
<evidence type="ECO:0000256" key="1">
    <source>
        <dbReference type="ARBA" id="ARBA00000142"/>
    </source>
</evidence>
<feature type="binding site" evidence="7">
    <location>
        <position position="39"/>
    </location>
    <ligand>
        <name>S-adenosyl-L-methionine</name>
        <dbReference type="ChEBI" id="CHEBI:59789"/>
    </ligand>
</feature>
<comment type="function">
    <text evidence="2 7">Catalyzes the formation of N(7)-methylguanine at position 46 (m7G46) in tRNA.</text>
</comment>
<dbReference type="Gene3D" id="3.40.50.150">
    <property type="entry name" value="Vaccinia Virus protein VP39"/>
    <property type="match status" value="1"/>
</dbReference>
<dbReference type="SUPFAM" id="SSF53335">
    <property type="entry name" value="S-adenosyl-L-methionine-dependent methyltransferases"/>
    <property type="match status" value="1"/>
</dbReference>
<dbReference type="Pfam" id="PF02390">
    <property type="entry name" value="Methyltransf_4"/>
    <property type="match status" value="1"/>
</dbReference>
<gene>
    <name evidence="7 8" type="primary">trmB</name>
    <name evidence="8" type="ORF">SCARR_01515</name>
</gene>
<dbReference type="PROSITE" id="PS51625">
    <property type="entry name" value="SAM_MT_TRMB"/>
    <property type="match status" value="1"/>
</dbReference>
<dbReference type="InterPro" id="IPR029063">
    <property type="entry name" value="SAM-dependent_MTases_sf"/>
</dbReference>
<dbReference type="UniPathway" id="UPA00989"/>
<evidence type="ECO:0000256" key="7">
    <source>
        <dbReference type="HAMAP-Rule" id="MF_01057"/>
    </source>
</evidence>
<feature type="binding site" evidence="7">
    <location>
        <position position="91"/>
    </location>
    <ligand>
        <name>S-adenosyl-L-methionine</name>
        <dbReference type="ChEBI" id="CHEBI:59789"/>
    </ligand>
</feature>
<comment type="similarity">
    <text evidence="7">Belongs to the class I-like SAM-binding methyltransferase superfamily. TrmB family.</text>
</comment>
<dbReference type="PANTHER" id="PTHR23417">
    <property type="entry name" value="3-DEOXY-D-MANNO-OCTULOSONIC-ACID TRANSFERASE/TRNA GUANINE-N 7 - -METHYLTRANSFERASE"/>
    <property type="match status" value="1"/>
</dbReference>
<evidence type="ECO:0000313" key="8">
    <source>
        <dbReference type="EMBL" id="VGO19457.1"/>
    </source>
</evidence>
<keyword evidence="3 7" id="KW-0489">Methyltransferase</keyword>
<evidence type="ECO:0000256" key="3">
    <source>
        <dbReference type="ARBA" id="ARBA00022603"/>
    </source>
</evidence>
<comment type="catalytic activity">
    <reaction evidence="1 7">
        <text>guanosine(46) in tRNA + S-adenosyl-L-methionine = N(7)-methylguanosine(46) in tRNA + S-adenosyl-L-homocysteine</text>
        <dbReference type="Rhea" id="RHEA:42708"/>
        <dbReference type="Rhea" id="RHEA-COMP:10188"/>
        <dbReference type="Rhea" id="RHEA-COMP:10189"/>
        <dbReference type="ChEBI" id="CHEBI:57856"/>
        <dbReference type="ChEBI" id="CHEBI:59789"/>
        <dbReference type="ChEBI" id="CHEBI:74269"/>
        <dbReference type="ChEBI" id="CHEBI:74480"/>
        <dbReference type="EC" id="2.1.1.33"/>
    </reaction>
</comment>
<dbReference type="InterPro" id="IPR055361">
    <property type="entry name" value="tRNA_methyltr_TrmB_bact"/>
</dbReference>
<comment type="caution">
    <text evidence="7">Lacks conserved residue(s) required for the propagation of feature annotation.</text>
</comment>
<evidence type="ECO:0000313" key="9">
    <source>
        <dbReference type="Proteomes" id="UP000346198"/>
    </source>
</evidence>
<protein>
    <recommendedName>
        <fullName evidence="7">tRNA (guanine-N(7)-)-methyltransferase</fullName>
        <ecNumber evidence="7">2.1.1.33</ecNumber>
    </recommendedName>
    <alternativeName>
        <fullName evidence="7">tRNA (guanine(46)-N(7))-methyltransferase</fullName>
    </alternativeName>
    <alternativeName>
        <fullName evidence="7">tRNA(m7G46)-methyltransferase</fullName>
    </alternativeName>
</protein>
<proteinExistence type="inferred from homology"/>
<evidence type="ECO:0000256" key="6">
    <source>
        <dbReference type="ARBA" id="ARBA00022694"/>
    </source>
</evidence>
<feature type="binding site" evidence="7">
    <location>
        <position position="150"/>
    </location>
    <ligand>
        <name>substrate</name>
    </ligand>
</feature>
<evidence type="ECO:0000256" key="4">
    <source>
        <dbReference type="ARBA" id="ARBA00022679"/>
    </source>
</evidence>
<dbReference type="EC" id="2.1.1.33" evidence="7"/>
<feature type="binding site" evidence="7">
    <location>
        <position position="118"/>
    </location>
    <ligand>
        <name>substrate</name>
    </ligand>
</feature>
<dbReference type="PANTHER" id="PTHR23417:SF14">
    <property type="entry name" value="PENTACOTRIPEPTIDE-REPEAT REGION OF PRORP DOMAIN-CONTAINING PROTEIN"/>
    <property type="match status" value="1"/>
</dbReference>
<keyword evidence="4 7" id="KW-0808">Transferase</keyword>
<dbReference type="HAMAP" id="MF_01057">
    <property type="entry name" value="tRNA_methyltr_TrmB"/>
    <property type="match status" value="1"/>
</dbReference>
<dbReference type="EMBL" id="CAAHFH010000001">
    <property type="protein sequence ID" value="VGO19457.1"/>
    <property type="molecule type" value="Genomic_DNA"/>
</dbReference>
<keyword evidence="5 7" id="KW-0949">S-adenosyl-L-methionine</keyword>
<dbReference type="InterPro" id="IPR003358">
    <property type="entry name" value="tRNA_(Gua-N-7)_MeTrfase_Trmb"/>
</dbReference>
<name>A0A6C2UJ34_9BACT</name>
<keyword evidence="9" id="KW-1185">Reference proteome</keyword>
<feature type="binding site" evidence="7">
    <location>
        <position position="64"/>
    </location>
    <ligand>
        <name>S-adenosyl-L-methionine</name>
        <dbReference type="ChEBI" id="CHEBI:59789"/>
    </ligand>
</feature>
<feature type="binding site" evidence="7">
    <location>
        <position position="114"/>
    </location>
    <ligand>
        <name>S-adenosyl-L-methionine</name>
        <dbReference type="ChEBI" id="CHEBI:59789"/>
    </ligand>
</feature>
<dbReference type="AlphaFoldDB" id="A0A6C2UJ34"/>
<reference evidence="8 9" key="1">
    <citation type="submission" date="2019-04" db="EMBL/GenBank/DDBJ databases">
        <authorList>
            <person name="Van Vliet M D."/>
        </authorList>
    </citation>
    <scope>NUCLEOTIDE SEQUENCE [LARGE SCALE GENOMIC DNA]</scope>
    <source>
        <strain evidence="8 9">F21</strain>
    </source>
</reference>
<dbReference type="Proteomes" id="UP000346198">
    <property type="component" value="Unassembled WGS sequence"/>
</dbReference>
<dbReference type="GO" id="GO:0008176">
    <property type="term" value="F:tRNA (guanine(46)-N7)-methyltransferase activity"/>
    <property type="evidence" value="ECO:0007669"/>
    <property type="project" value="UniProtKB-UniRule"/>
</dbReference>
<organism evidence="8 9">
    <name type="scientific">Pontiella sulfatireligans</name>
    <dbReference type="NCBI Taxonomy" id="2750658"/>
    <lineage>
        <taxon>Bacteria</taxon>
        <taxon>Pseudomonadati</taxon>
        <taxon>Kiritimatiellota</taxon>
        <taxon>Kiritimatiellia</taxon>
        <taxon>Kiritimatiellales</taxon>
        <taxon>Pontiellaceae</taxon>
        <taxon>Pontiella</taxon>
    </lineage>
</organism>
<evidence type="ECO:0000256" key="5">
    <source>
        <dbReference type="ARBA" id="ARBA00022691"/>
    </source>
</evidence>
<accession>A0A6C2UJ34</accession>
<sequence length="202" mass="24008">MHPMTKKKKTTLRVMPENWLDPYDFKSEFLHPEQPLEVDIGSGKGRFLVARSGKFPETNFLGIERQKLRINSSGRRCERAGRENVRVFRMEGYYAISKMMPAEYVANYYFFFPDPWPKARHNDYRLFNPAFMGALFQTLEKEGCLHVATDHLPYFDDIYALLQKDERFEEIEAFEPDDEERTDFELIFLHKQIGRCSFRKVV</sequence>